<keyword evidence="3" id="KW-1185">Reference proteome</keyword>
<proteinExistence type="predicted"/>
<protein>
    <submittedName>
        <fullName evidence="2">Uncharacterized protein</fullName>
    </submittedName>
</protein>
<dbReference type="AlphaFoldDB" id="A0A3M8LAG1"/>
<reference evidence="2 3" key="1">
    <citation type="submission" date="2018-11" db="EMBL/GenBank/DDBJ databases">
        <title>Cryobacterium sp. nov., isolated from rhizosphere soil of lettuce.</title>
        <authorList>
            <person name="Wang Y."/>
        </authorList>
    </citation>
    <scope>NUCLEOTIDE SEQUENCE [LARGE SCALE GENOMIC DNA]</scope>
    <source>
        <strain evidence="2 3">NEAU-85</strain>
    </source>
</reference>
<gene>
    <name evidence="2" type="ORF">EEJ31_07715</name>
</gene>
<evidence type="ECO:0000256" key="1">
    <source>
        <dbReference type="SAM" id="MobiDB-lite"/>
    </source>
</evidence>
<evidence type="ECO:0000313" key="3">
    <source>
        <dbReference type="Proteomes" id="UP000279859"/>
    </source>
</evidence>
<comment type="caution">
    <text evidence="2">The sequence shown here is derived from an EMBL/GenBank/DDBJ whole genome shotgun (WGS) entry which is preliminary data.</text>
</comment>
<dbReference type="EMBL" id="RDSR01000010">
    <property type="protein sequence ID" value="RNE62497.1"/>
    <property type="molecule type" value="Genomic_DNA"/>
</dbReference>
<organism evidence="2 3">
    <name type="scientific">Cryobacterium tepidiphilum</name>
    <dbReference type="NCBI Taxonomy" id="2486026"/>
    <lineage>
        <taxon>Bacteria</taxon>
        <taxon>Bacillati</taxon>
        <taxon>Actinomycetota</taxon>
        <taxon>Actinomycetes</taxon>
        <taxon>Micrococcales</taxon>
        <taxon>Microbacteriaceae</taxon>
        <taxon>Cryobacterium</taxon>
    </lineage>
</organism>
<name>A0A3M8LAG1_9MICO</name>
<feature type="region of interest" description="Disordered" evidence="1">
    <location>
        <begin position="1"/>
        <end position="34"/>
    </location>
</feature>
<accession>A0A3M8LAG1</accession>
<dbReference type="Proteomes" id="UP000279859">
    <property type="component" value="Unassembled WGS sequence"/>
</dbReference>
<sequence length="94" mass="10394">MVSAEDARNAGLSPNRNTVMTAHAVSPPSRPNRDADIRILDSASDWDAAVRVMEPNNTTFPAAEYRAFLQRYAASMRARRQAGTRSTTSARRRS</sequence>
<evidence type="ECO:0000313" key="2">
    <source>
        <dbReference type="EMBL" id="RNE62497.1"/>
    </source>
</evidence>